<dbReference type="NCBIfam" id="TIGR00012">
    <property type="entry name" value="L29"/>
    <property type="match status" value="1"/>
</dbReference>
<evidence type="ECO:0000256" key="3">
    <source>
        <dbReference type="ARBA" id="ARBA00023274"/>
    </source>
</evidence>
<dbReference type="EMBL" id="MFIE01000006">
    <property type="protein sequence ID" value="OGF83158.1"/>
    <property type="molecule type" value="Genomic_DNA"/>
</dbReference>
<dbReference type="GO" id="GO:0005840">
    <property type="term" value="C:ribosome"/>
    <property type="evidence" value="ECO:0007669"/>
    <property type="project" value="UniProtKB-KW"/>
</dbReference>
<sequence length="60" mass="7079">METKELRQKSKDELQKLLDEKKGSLDKFRFDFSFGKNKNVKHGSILKKDIARILTILNEK</sequence>
<comment type="similarity">
    <text evidence="1 5">Belongs to the universal ribosomal protein uL29 family.</text>
</comment>
<dbReference type="GO" id="GO:0003735">
    <property type="term" value="F:structural constituent of ribosome"/>
    <property type="evidence" value="ECO:0007669"/>
    <property type="project" value="InterPro"/>
</dbReference>
<dbReference type="Proteomes" id="UP000178684">
    <property type="component" value="Unassembled WGS sequence"/>
</dbReference>
<evidence type="ECO:0000256" key="1">
    <source>
        <dbReference type="ARBA" id="ARBA00009254"/>
    </source>
</evidence>
<dbReference type="AlphaFoldDB" id="A0A1F5X5G5"/>
<keyword evidence="2 5" id="KW-0689">Ribosomal protein</keyword>
<dbReference type="Pfam" id="PF00831">
    <property type="entry name" value="Ribosomal_L29"/>
    <property type="match status" value="1"/>
</dbReference>
<evidence type="ECO:0000256" key="5">
    <source>
        <dbReference type="HAMAP-Rule" id="MF_00374"/>
    </source>
</evidence>
<dbReference type="Gene3D" id="1.10.287.310">
    <property type="match status" value="1"/>
</dbReference>
<organism evidence="6 7">
    <name type="scientific">Candidatus Giovannonibacteria bacterium RIFCSPLOWO2_01_FULL_46_13</name>
    <dbReference type="NCBI Taxonomy" id="1798352"/>
    <lineage>
        <taxon>Bacteria</taxon>
        <taxon>Candidatus Giovannoniibacteriota</taxon>
    </lineage>
</organism>
<dbReference type="HAMAP" id="MF_00374">
    <property type="entry name" value="Ribosomal_uL29"/>
    <property type="match status" value="1"/>
</dbReference>
<evidence type="ECO:0000313" key="6">
    <source>
        <dbReference type="EMBL" id="OGF83158.1"/>
    </source>
</evidence>
<dbReference type="SUPFAM" id="SSF46561">
    <property type="entry name" value="Ribosomal protein L29 (L29p)"/>
    <property type="match status" value="1"/>
</dbReference>
<dbReference type="GO" id="GO:1990904">
    <property type="term" value="C:ribonucleoprotein complex"/>
    <property type="evidence" value="ECO:0007669"/>
    <property type="project" value="UniProtKB-KW"/>
</dbReference>
<name>A0A1F5X5G5_9BACT</name>
<protein>
    <recommendedName>
        <fullName evidence="4 5">Large ribosomal subunit protein uL29</fullName>
    </recommendedName>
</protein>
<dbReference type="GO" id="GO:0006412">
    <property type="term" value="P:translation"/>
    <property type="evidence" value="ECO:0007669"/>
    <property type="project" value="UniProtKB-UniRule"/>
</dbReference>
<proteinExistence type="inferred from homology"/>
<evidence type="ECO:0000313" key="7">
    <source>
        <dbReference type="Proteomes" id="UP000178684"/>
    </source>
</evidence>
<accession>A0A1F5X5G5</accession>
<dbReference type="InterPro" id="IPR001854">
    <property type="entry name" value="Ribosomal_uL29"/>
</dbReference>
<keyword evidence="3 5" id="KW-0687">Ribonucleoprotein</keyword>
<reference evidence="6 7" key="1">
    <citation type="journal article" date="2016" name="Nat. Commun.">
        <title>Thousands of microbial genomes shed light on interconnected biogeochemical processes in an aquifer system.</title>
        <authorList>
            <person name="Anantharaman K."/>
            <person name="Brown C.T."/>
            <person name="Hug L.A."/>
            <person name="Sharon I."/>
            <person name="Castelle C.J."/>
            <person name="Probst A.J."/>
            <person name="Thomas B.C."/>
            <person name="Singh A."/>
            <person name="Wilkins M.J."/>
            <person name="Karaoz U."/>
            <person name="Brodie E.L."/>
            <person name="Williams K.H."/>
            <person name="Hubbard S.S."/>
            <person name="Banfield J.F."/>
        </authorList>
    </citation>
    <scope>NUCLEOTIDE SEQUENCE [LARGE SCALE GENOMIC DNA]</scope>
</reference>
<comment type="caution">
    <text evidence="6">The sequence shown here is derived from an EMBL/GenBank/DDBJ whole genome shotgun (WGS) entry which is preliminary data.</text>
</comment>
<evidence type="ECO:0000256" key="2">
    <source>
        <dbReference type="ARBA" id="ARBA00022980"/>
    </source>
</evidence>
<evidence type="ECO:0000256" key="4">
    <source>
        <dbReference type="ARBA" id="ARBA00035204"/>
    </source>
</evidence>
<gene>
    <name evidence="5" type="primary">rpmC</name>
    <name evidence="6" type="ORF">A3B18_01810</name>
</gene>
<dbReference type="InterPro" id="IPR036049">
    <property type="entry name" value="Ribosomal_uL29_sf"/>
</dbReference>